<evidence type="ECO:0000313" key="2">
    <source>
        <dbReference type="Proteomes" id="UP000269208"/>
    </source>
</evidence>
<sequence>MIPFKGINIDNFRLSFLLDNEILQFDTKF</sequence>
<accession>A0A447TZN0</accession>
<dbReference type="Proteomes" id="UP000269208">
    <property type="component" value="Chromosome"/>
</dbReference>
<gene>
    <name evidence="1" type="ORF">NCTC6754_04661</name>
</gene>
<protein>
    <submittedName>
        <fullName evidence="1">Uncharacterized protein</fullName>
    </submittedName>
</protein>
<evidence type="ECO:0000313" key="1">
    <source>
        <dbReference type="EMBL" id="VEB56994.1"/>
    </source>
</evidence>
<proteinExistence type="predicted"/>
<name>A0A447TZN0_SALET</name>
<dbReference type="EMBL" id="LR134190">
    <property type="protein sequence ID" value="VEB56994.1"/>
    <property type="molecule type" value="Genomic_DNA"/>
</dbReference>
<organism evidence="1 2">
    <name type="scientific">Salmonella enterica I</name>
    <dbReference type="NCBI Taxonomy" id="59201"/>
    <lineage>
        <taxon>Bacteria</taxon>
        <taxon>Pseudomonadati</taxon>
        <taxon>Pseudomonadota</taxon>
        <taxon>Gammaproteobacteria</taxon>
        <taxon>Enterobacterales</taxon>
        <taxon>Enterobacteriaceae</taxon>
        <taxon>Salmonella</taxon>
    </lineage>
</organism>
<reference evidence="1 2" key="1">
    <citation type="submission" date="2018-12" db="EMBL/GenBank/DDBJ databases">
        <authorList>
            <consortium name="Pathogen Informatics"/>
        </authorList>
    </citation>
    <scope>NUCLEOTIDE SEQUENCE [LARGE SCALE GENOMIC DNA]</scope>
    <source>
        <strain evidence="1 2">NCTC6754</strain>
    </source>
</reference>
<dbReference type="AlphaFoldDB" id="A0A447TZN0"/>